<comment type="caution">
    <text evidence="2">The sequence shown here is derived from an EMBL/GenBank/DDBJ whole genome shotgun (WGS) entry which is preliminary data.</text>
</comment>
<dbReference type="EMBL" id="ABYU02000042">
    <property type="protein sequence ID" value="EEX20619.1"/>
    <property type="molecule type" value="Genomic_DNA"/>
</dbReference>
<evidence type="ECO:0000313" key="2">
    <source>
        <dbReference type="EMBL" id="EEX20619.1"/>
    </source>
</evidence>
<accession>C9LAY4</accession>
<dbReference type="eggNOG" id="COG3311">
    <property type="taxonomic scope" value="Bacteria"/>
</dbReference>
<dbReference type="NCBIfam" id="TIGR01764">
    <property type="entry name" value="excise"/>
    <property type="match status" value="1"/>
</dbReference>
<dbReference type="STRING" id="537007.BLAHAN_06588"/>
<organism evidence="2 3">
    <name type="scientific">Blautia hansenii DSM 20583</name>
    <dbReference type="NCBI Taxonomy" id="537007"/>
    <lineage>
        <taxon>Bacteria</taxon>
        <taxon>Bacillati</taxon>
        <taxon>Bacillota</taxon>
        <taxon>Clostridia</taxon>
        <taxon>Lachnospirales</taxon>
        <taxon>Lachnospiraceae</taxon>
        <taxon>Blautia</taxon>
    </lineage>
</organism>
<proteinExistence type="predicted"/>
<dbReference type="InterPro" id="IPR010093">
    <property type="entry name" value="SinI_DNA-bd"/>
</dbReference>
<keyword evidence="3" id="KW-1185">Reference proteome</keyword>
<dbReference type="Proteomes" id="UP000003755">
    <property type="component" value="Unassembled WGS sequence"/>
</dbReference>
<dbReference type="InterPro" id="IPR041657">
    <property type="entry name" value="HTH_17"/>
</dbReference>
<dbReference type="GO" id="GO:0003677">
    <property type="term" value="F:DNA binding"/>
    <property type="evidence" value="ECO:0007669"/>
    <property type="project" value="InterPro"/>
</dbReference>
<evidence type="ECO:0000259" key="1">
    <source>
        <dbReference type="Pfam" id="PF12728"/>
    </source>
</evidence>
<dbReference type="Gene3D" id="1.10.10.10">
    <property type="entry name" value="Winged helix-like DNA-binding domain superfamily/Winged helix DNA-binding domain"/>
    <property type="match status" value="1"/>
</dbReference>
<dbReference type="SUPFAM" id="SSF46955">
    <property type="entry name" value="Putative DNA-binding domain"/>
    <property type="match status" value="1"/>
</dbReference>
<dbReference type="InterPro" id="IPR036388">
    <property type="entry name" value="WH-like_DNA-bd_sf"/>
</dbReference>
<protein>
    <submittedName>
        <fullName evidence="2">DNA binding domain, excisionase family</fullName>
    </submittedName>
</protein>
<dbReference type="KEGG" id="bhan:CGC63_05935"/>
<evidence type="ECO:0000313" key="3">
    <source>
        <dbReference type="Proteomes" id="UP000003755"/>
    </source>
</evidence>
<dbReference type="HOGENOM" id="CLU_140176_10_1_9"/>
<gene>
    <name evidence="2" type="ORF">BLAHAN_06588</name>
</gene>
<name>C9LAY4_BLAHA</name>
<dbReference type="Pfam" id="PF12728">
    <property type="entry name" value="HTH_17"/>
    <property type="match status" value="1"/>
</dbReference>
<feature type="domain" description="Helix-turn-helix" evidence="1">
    <location>
        <begin position="19"/>
        <end position="68"/>
    </location>
</feature>
<dbReference type="AlphaFoldDB" id="C9LAY4"/>
<dbReference type="InterPro" id="IPR009061">
    <property type="entry name" value="DNA-bd_dom_put_sf"/>
</dbReference>
<sequence length="75" mass="8610">MEGKLLDTNMSNINDVERWLSLEEIAKHVGCSKDTIRAWIKKGTIPYYKVGRMYKFKISEVDAWIESGQSADADK</sequence>
<reference evidence="2" key="1">
    <citation type="submission" date="2009-09" db="EMBL/GenBank/DDBJ databases">
        <authorList>
            <person name="Weinstock G."/>
            <person name="Sodergren E."/>
            <person name="Clifton S."/>
            <person name="Fulton L."/>
            <person name="Fulton B."/>
            <person name="Courtney L."/>
            <person name="Fronick C."/>
            <person name="Harrison M."/>
            <person name="Strong C."/>
            <person name="Farmer C."/>
            <person name="Delahaunty K."/>
            <person name="Markovic C."/>
            <person name="Hall O."/>
            <person name="Minx P."/>
            <person name="Tomlinson C."/>
            <person name="Mitreva M."/>
            <person name="Nelson J."/>
            <person name="Hou S."/>
            <person name="Wollam A."/>
            <person name="Pepin K.H."/>
            <person name="Johnson M."/>
            <person name="Bhonagiri V."/>
            <person name="Nash W.E."/>
            <person name="Warren W."/>
            <person name="Chinwalla A."/>
            <person name="Mardis E.R."/>
            <person name="Wilson R.K."/>
        </authorList>
    </citation>
    <scope>NUCLEOTIDE SEQUENCE [LARGE SCALE GENOMIC DNA]</scope>
    <source>
        <strain evidence="2">DSM 20583</strain>
    </source>
</reference>